<evidence type="ECO:0000259" key="1">
    <source>
        <dbReference type="Pfam" id="PF08241"/>
    </source>
</evidence>
<name>A0ABQ4N3T7_9BACL</name>
<reference evidence="2 3" key="1">
    <citation type="submission" date="2021-04" db="EMBL/GenBank/DDBJ databases">
        <title>Draft genome sequence of Paenibacillus cisolokensis, LC2-13A.</title>
        <authorList>
            <person name="Uke A."/>
            <person name="Chhe C."/>
            <person name="Baramee S."/>
            <person name="Kosugi A."/>
        </authorList>
    </citation>
    <scope>NUCLEOTIDE SEQUENCE [LARGE SCALE GENOMIC DNA]</scope>
    <source>
        <strain evidence="2 3">LC2-13A</strain>
    </source>
</reference>
<dbReference type="InterPro" id="IPR013216">
    <property type="entry name" value="Methyltransf_11"/>
</dbReference>
<dbReference type="EMBL" id="BOVJ01000043">
    <property type="protein sequence ID" value="GIQ62824.1"/>
    <property type="molecule type" value="Genomic_DNA"/>
</dbReference>
<proteinExistence type="predicted"/>
<evidence type="ECO:0000313" key="2">
    <source>
        <dbReference type="EMBL" id="GIQ62824.1"/>
    </source>
</evidence>
<feature type="domain" description="Methyltransferase type 11" evidence="1">
    <location>
        <begin position="106"/>
        <end position="176"/>
    </location>
</feature>
<protein>
    <recommendedName>
        <fullName evidence="1">Methyltransferase type 11 domain-containing protein</fullName>
    </recommendedName>
</protein>
<dbReference type="Proteomes" id="UP000680304">
    <property type="component" value="Unassembled WGS sequence"/>
</dbReference>
<accession>A0ABQ4N3T7</accession>
<dbReference type="SUPFAM" id="SSF53335">
    <property type="entry name" value="S-adenosyl-L-methionine-dependent methyltransferases"/>
    <property type="match status" value="1"/>
</dbReference>
<comment type="caution">
    <text evidence="2">The sequence shown here is derived from an EMBL/GenBank/DDBJ whole genome shotgun (WGS) entry which is preliminary data.</text>
</comment>
<keyword evidence="3" id="KW-1185">Reference proteome</keyword>
<organism evidence="2 3">
    <name type="scientific">Paenibacillus cisolokensis</name>
    <dbReference type="NCBI Taxonomy" id="1658519"/>
    <lineage>
        <taxon>Bacteria</taxon>
        <taxon>Bacillati</taxon>
        <taxon>Bacillota</taxon>
        <taxon>Bacilli</taxon>
        <taxon>Bacillales</taxon>
        <taxon>Paenibacillaceae</taxon>
        <taxon>Paenibacillus</taxon>
    </lineage>
</organism>
<gene>
    <name evidence="2" type="ORF">PACILC2_13920</name>
</gene>
<evidence type="ECO:0000313" key="3">
    <source>
        <dbReference type="Proteomes" id="UP000680304"/>
    </source>
</evidence>
<dbReference type="RefSeq" id="WP_213528172.1">
    <property type="nucleotide sequence ID" value="NZ_BOVJ01000043.1"/>
</dbReference>
<dbReference type="Pfam" id="PF08241">
    <property type="entry name" value="Methyltransf_11"/>
    <property type="match status" value="1"/>
</dbReference>
<dbReference type="Gene3D" id="3.40.50.150">
    <property type="entry name" value="Vaccinia Virus protein VP39"/>
    <property type="match status" value="1"/>
</dbReference>
<dbReference type="InterPro" id="IPR029063">
    <property type="entry name" value="SAM-dependent_MTases_sf"/>
</dbReference>
<sequence>MDRLYYFRQFLNHFWLRPENALLLALRAESFKKTFNFFDDAEASIDVSCGDGVFSFIANGGQISADSDMFRSLRFGKREGDFDAFDCFDDTYKMNVIKEADRKFKYGIDWKSSLLAKASKLNFYQNTLVHDNNNKLPFEDESFQYVYTNSAYWVAKFEEHIKDLFRITASHGHIVLQIKTNNILQLSSRYYAPFMGEKFHTIIDAGRMSTWKGLRSKEDILNMIISFGNVDILSVEPIYGGLLARIWDIGLRPLFNPLARMANSLSDEERVSIKKEWNEILFDLFEESLQKYKSSENDAIEYLIVLEKK</sequence>